<protein>
    <recommendedName>
        <fullName evidence="2">Glycoside hydrolase 35 catalytic domain-containing protein</fullName>
    </recommendedName>
</protein>
<keyword evidence="1" id="KW-0812">Transmembrane</keyword>
<feature type="transmembrane region" description="Helical" evidence="1">
    <location>
        <begin position="23"/>
        <end position="43"/>
    </location>
</feature>
<dbReference type="EMBL" id="GEBQ01028574">
    <property type="protein sequence ID" value="JAT11403.1"/>
    <property type="molecule type" value="Transcribed_RNA"/>
</dbReference>
<keyword evidence="1" id="KW-1133">Transmembrane helix</keyword>
<evidence type="ECO:0000313" key="3">
    <source>
        <dbReference type="EMBL" id="JAT11403.1"/>
    </source>
</evidence>
<dbReference type="InterPro" id="IPR031330">
    <property type="entry name" value="Gly_Hdrlase_35_cat"/>
</dbReference>
<proteinExistence type="predicted"/>
<dbReference type="Gene3D" id="3.20.20.80">
    <property type="entry name" value="Glycosidases"/>
    <property type="match status" value="1"/>
</dbReference>
<keyword evidence="1" id="KW-0472">Membrane</keyword>
<organism evidence="3">
    <name type="scientific">Graphocephala atropunctata</name>
    <dbReference type="NCBI Taxonomy" id="36148"/>
    <lineage>
        <taxon>Eukaryota</taxon>
        <taxon>Metazoa</taxon>
        <taxon>Ecdysozoa</taxon>
        <taxon>Arthropoda</taxon>
        <taxon>Hexapoda</taxon>
        <taxon>Insecta</taxon>
        <taxon>Pterygota</taxon>
        <taxon>Neoptera</taxon>
        <taxon>Paraneoptera</taxon>
        <taxon>Hemiptera</taxon>
        <taxon>Auchenorrhyncha</taxon>
        <taxon>Membracoidea</taxon>
        <taxon>Cicadellidae</taxon>
        <taxon>Cicadellinae</taxon>
        <taxon>Cicadellini</taxon>
        <taxon>Graphocephala</taxon>
    </lineage>
</organism>
<reference evidence="3" key="1">
    <citation type="submission" date="2015-11" db="EMBL/GenBank/DDBJ databases">
        <title>De novo transcriptome assembly of four potential Pierce s Disease insect vectors from Arizona vineyards.</title>
        <authorList>
            <person name="Tassone E.E."/>
        </authorList>
    </citation>
    <scope>NUCLEOTIDE SEQUENCE</scope>
</reference>
<dbReference type="Pfam" id="PF01301">
    <property type="entry name" value="Glyco_hydro_35"/>
    <property type="match status" value="1"/>
</dbReference>
<accession>A0A1B6KIY4</accession>
<dbReference type="InterPro" id="IPR017853">
    <property type="entry name" value="GH"/>
</dbReference>
<feature type="domain" description="Glycoside hydrolase 35 catalytic" evidence="2">
    <location>
        <begin position="72"/>
        <end position="107"/>
    </location>
</feature>
<gene>
    <name evidence="3" type="ORF">g.51577</name>
</gene>
<dbReference type="SUPFAM" id="SSF51445">
    <property type="entry name" value="(Trans)glycosidases"/>
    <property type="match status" value="1"/>
</dbReference>
<feature type="non-terminal residue" evidence="3">
    <location>
        <position position="107"/>
    </location>
</feature>
<evidence type="ECO:0000259" key="2">
    <source>
        <dbReference type="Pfam" id="PF01301"/>
    </source>
</evidence>
<name>A0A1B6KIY4_9HEMI</name>
<sequence length="107" mass="12462">MFNSYDMSSRVLNGVIIFTKKSGYVKILIAVVLAVAFYSDFYCKQDRNTVFKHYNIQTGVNEGLTVGECQRFLLNGRPLTITSGTIHYFRVHPYYWRDRLRKLRALG</sequence>
<evidence type="ECO:0000256" key="1">
    <source>
        <dbReference type="SAM" id="Phobius"/>
    </source>
</evidence>
<dbReference type="AlphaFoldDB" id="A0A1B6KIY4"/>